<feature type="domain" description="Aminoglycoside phosphotransferase" evidence="1">
    <location>
        <begin position="121"/>
        <end position="294"/>
    </location>
</feature>
<reference evidence="2 3" key="1">
    <citation type="submission" date="2024-05" db="EMBL/GenBank/DDBJ databases">
        <title>Genome Sequence and Characterization of the New Strain Purple Sulfur Bacterium of Genus Thioalkalicoccus.</title>
        <authorList>
            <person name="Bryantseva I.A."/>
            <person name="Kyndt J.A."/>
            <person name="Imhoff J.F."/>
        </authorList>
    </citation>
    <scope>NUCLEOTIDE SEQUENCE [LARGE SCALE GENOMIC DNA]</scope>
    <source>
        <strain evidence="2 3">Um2</strain>
    </source>
</reference>
<evidence type="ECO:0000313" key="3">
    <source>
        <dbReference type="Proteomes" id="UP001564408"/>
    </source>
</evidence>
<dbReference type="SUPFAM" id="SSF56112">
    <property type="entry name" value="Protein kinase-like (PK-like)"/>
    <property type="match status" value="1"/>
</dbReference>
<dbReference type="InterPro" id="IPR011009">
    <property type="entry name" value="Kinase-like_dom_sf"/>
</dbReference>
<evidence type="ECO:0000259" key="1">
    <source>
        <dbReference type="Pfam" id="PF01636"/>
    </source>
</evidence>
<keyword evidence="3" id="KW-1185">Reference proteome</keyword>
<dbReference type="Proteomes" id="UP001564408">
    <property type="component" value="Unassembled WGS sequence"/>
</dbReference>
<sequence length="345" mass="38320">MTAIVSDPNGALGDLAMPMLRLALQPEYMVRRLRECLPLVRQLATGDEPIRLRAIHVRRHKPGRRCLIEYELIDAGPRGGETRLTLLGKVRAKGLDHRSYAVQEALWRTGFGPPSEDRIGVPEPLGLLPDLAMWLQRKVPGQPVTESLTGPDGAALAVRIAGALHKLQRSSAPVNRRHTLTDELSILRQQLGLVAKAHPAWAVRIQRVLAACERLGAAIGPGPFVPSHRDFYPDNLLVDREWLHLVDLDLCCEADPGLDMGNFIGHVTELSLRTRQDPEALADLEQTLEDEFLRLAGVASRTAIRAYATLTLVRHIAISARIPERRRWTPAVLELSERRLGIVAR</sequence>
<organism evidence="2 3">
    <name type="scientific">Thioalkalicoccus limnaeus</name>
    <dbReference type="NCBI Taxonomy" id="120681"/>
    <lineage>
        <taxon>Bacteria</taxon>
        <taxon>Pseudomonadati</taxon>
        <taxon>Pseudomonadota</taxon>
        <taxon>Gammaproteobacteria</taxon>
        <taxon>Chromatiales</taxon>
        <taxon>Chromatiaceae</taxon>
        <taxon>Thioalkalicoccus</taxon>
    </lineage>
</organism>
<protein>
    <submittedName>
        <fullName evidence="2">Phosphotransferase</fullName>
    </submittedName>
</protein>
<dbReference type="Gene3D" id="3.90.1200.10">
    <property type="match status" value="1"/>
</dbReference>
<evidence type="ECO:0000313" key="2">
    <source>
        <dbReference type="EMBL" id="MEY6432462.1"/>
    </source>
</evidence>
<comment type="caution">
    <text evidence="2">The sequence shown here is derived from an EMBL/GenBank/DDBJ whole genome shotgun (WGS) entry which is preliminary data.</text>
</comment>
<accession>A0ABV4BGJ4</accession>
<dbReference type="RefSeq" id="WP_369666848.1">
    <property type="nucleotide sequence ID" value="NZ_JBDKXB010000008.1"/>
</dbReference>
<proteinExistence type="predicted"/>
<dbReference type="EMBL" id="JBDKXB010000008">
    <property type="protein sequence ID" value="MEY6432462.1"/>
    <property type="molecule type" value="Genomic_DNA"/>
</dbReference>
<dbReference type="Pfam" id="PF01636">
    <property type="entry name" value="APH"/>
    <property type="match status" value="1"/>
</dbReference>
<name>A0ABV4BGJ4_9GAMM</name>
<gene>
    <name evidence="2" type="ORF">ABC977_08605</name>
</gene>
<dbReference type="InterPro" id="IPR002575">
    <property type="entry name" value="Aminoglycoside_PTrfase"/>
</dbReference>